<accession>A0A559J051</accession>
<name>A0A559J051_9BACL</name>
<protein>
    <submittedName>
        <fullName evidence="1">Uncharacterized protein</fullName>
    </submittedName>
</protein>
<keyword evidence="2" id="KW-1185">Reference proteome</keyword>
<dbReference type="EMBL" id="VNJK01000001">
    <property type="protein sequence ID" value="TVX93241.1"/>
    <property type="molecule type" value="Genomic_DNA"/>
</dbReference>
<organism evidence="1 2">
    <name type="scientific">Paenibacillus agilis</name>
    <dbReference type="NCBI Taxonomy" id="3020863"/>
    <lineage>
        <taxon>Bacteria</taxon>
        <taxon>Bacillati</taxon>
        <taxon>Bacillota</taxon>
        <taxon>Bacilli</taxon>
        <taxon>Bacillales</taxon>
        <taxon>Paenibacillaceae</taxon>
        <taxon>Paenibacillus</taxon>
    </lineage>
</organism>
<dbReference type="RefSeq" id="WP_144989531.1">
    <property type="nucleotide sequence ID" value="NZ_VNJK01000001.1"/>
</dbReference>
<evidence type="ECO:0000313" key="2">
    <source>
        <dbReference type="Proteomes" id="UP000318102"/>
    </source>
</evidence>
<evidence type="ECO:0000313" key="1">
    <source>
        <dbReference type="EMBL" id="TVX93241.1"/>
    </source>
</evidence>
<dbReference type="AlphaFoldDB" id="A0A559J051"/>
<sequence length="80" mass="8582">MSISYNRIVSSDSSTYVALDRASAIAQARAQSGVLATNVGREFAGWPVLLPYVNDNSPAANLIDGRDSCAKIVNDEFTCR</sequence>
<reference evidence="1 2" key="1">
    <citation type="submission" date="2019-07" db="EMBL/GenBank/DDBJ databases">
        <authorList>
            <person name="Kim J."/>
        </authorList>
    </citation>
    <scope>NUCLEOTIDE SEQUENCE [LARGE SCALE GENOMIC DNA]</scope>
    <source>
        <strain evidence="1 2">N4</strain>
    </source>
</reference>
<proteinExistence type="predicted"/>
<comment type="caution">
    <text evidence="1">The sequence shown here is derived from an EMBL/GenBank/DDBJ whole genome shotgun (WGS) entry which is preliminary data.</text>
</comment>
<gene>
    <name evidence="1" type="ORF">FPZ44_09340</name>
</gene>
<dbReference type="Proteomes" id="UP000318102">
    <property type="component" value="Unassembled WGS sequence"/>
</dbReference>